<dbReference type="Gene3D" id="3.50.50.60">
    <property type="entry name" value="FAD/NAD(P)-binding domain"/>
    <property type="match status" value="2"/>
</dbReference>
<comment type="similarity">
    <text evidence="5">Belongs to the carotenoid/retinoid oxidoreductase family. CrtISO subfamily.</text>
</comment>
<evidence type="ECO:0000256" key="10">
    <source>
        <dbReference type="ARBA" id="ARBA00022857"/>
    </source>
</evidence>
<evidence type="ECO:0000256" key="15">
    <source>
        <dbReference type="ARBA" id="ARBA00038979"/>
    </source>
</evidence>
<keyword evidence="8" id="KW-0256">Endoplasmic reticulum</keyword>
<comment type="catalytic activity">
    <reaction evidence="17">
        <text>all-trans-13,14-dihydroretinol + A = all-trans-retinol + AH2</text>
        <dbReference type="Rhea" id="RHEA:19193"/>
        <dbReference type="ChEBI" id="CHEBI:13193"/>
        <dbReference type="ChEBI" id="CHEBI:17336"/>
        <dbReference type="ChEBI" id="CHEBI:17499"/>
        <dbReference type="ChEBI" id="CHEBI:52075"/>
        <dbReference type="EC" id="1.3.99.23"/>
    </reaction>
</comment>
<evidence type="ECO:0000256" key="17">
    <source>
        <dbReference type="ARBA" id="ARBA00048815"/>
    </source>
</evidence>
<accession>A0A7N4PQ79</accession>
<evidence type="ECO:0000256" key="5">
    <source>
        <dbReference type="ARBA" id="ARBA00005855"/>
    </source>
</evidence>
<evidence type="ECO:0000256" key="4">
    <source>
        <dbReference type="ARBA" id="ARBA00004406"/>
    </source>
</evidence>
<dbReference type="KEGG" id="shr:100922093"/>
<dbReference type="AlphaFoldDB" id="A0A7N4PQ79"/>
<gene>
    <name evidence="19" type="primary">LOC100922093</name>
</gene>
<dbReference type="InterPro" id="IPR036188">
    <property type="entry name" value="FAD/NAD-bd_sf"/>
</dbReference>
<evidence type="ECO:0000256" key="13">
    <source>
        <dbReference type="ARBA" id="ARBA00023098"/>
    </source>
</evidence>
<keyword evidence="14" id="KW-0472">Membrane</keyword>
<comment type="cofactor">
    <cofactor evidence="3">
        <name>FAD</name>
        <dbReference type="ChEBI" id="CHEBI:57692"/>
    </cofactor>
</comment>
<keyword evidence="20" id="KW-1185">Reference proteome</keyword>
<dbReference type="Ensembl" id="ENSSHAT00000049383.1">
    <property type="protein sequence ID" value="ENSSHAP00000041020.1"/>
    <property type="gene ID" value="ENSSHAG00000026447.1"/>
</dbReference>
<dbReference type="PANTHER" id="PTHR46091">
    <property type="entry name" value="BLR7054 PROTEIN"/>
    <property type="match status" value="1"/>
</dbReference>
<keyword evidence="11" id="KW-0560">Oxidoreductase</keyword>
<evidence type="ECO:0000256" key="3">
    <source>
        <dbReference type="ARBA" id="ARBA00001974"/>
    </source>
</evidence>
<dbReference type="GeneTree" id="ENSGT00390000017613"/>
<comment type="cofactor">
    <cofactor evidence="2">
        <name>NADP(+)</name>
        <dbReference type="ChEBI" id="CHEBI:58349"/>
    </cofactor>
</comment>
<evidence type="ECO:0000256" key="1">
    <source>
        <dbReference type="ARBA" id="ARBA00001911"/>
    </source>
</evidence>
<dbReference type="Pfam" id="PF13450">
    <property type="entry name" value="NAD_binding_8"/>
    <property type="match status" value="1"/>
</dbReference>
<keyword evidence="12" id="KW-0520">NAD</keyword>
<reference evidence="19" key="3">
    <citation type="submission" date="2025-09" db="UniProtKB">
        <authorList>
            <consortium name="Ensembl"/>
        </authorList>
    </citation>
    <scope>IDENTIFICATION</scope>
</reference>
<protein>
    <recommendedName>
        <fullName evidence="16">All-trans-retinol 13,14-reductase</fullName>
        <ecNumber evidence="15">1.3.99.23</ecNumber>
    </recommendedName>
</protein>
<evidence type="ECO:0000256" key="9">
    <source>
        <dbReference type="ARBA" id="ARBA00022827"/>
    </source>
</evidence>
<comment type="cofactor">
    <cofactor evidence="1">
        <name>NAD(+)</name>
        <dbReference type="ChEBI" id="CHEBI:57540"/>
    </cofactor>
</comment>
<evidence type="ECO:0000256" key="7">
    <source>
        <dbReference type="ARBA" id="ARBA00022729"/>
    </source>
</evidence>
<evidence type="ECO:0000256" key="6">
    <source>
        <dbReference type="ARBA" id="ARBA00022630"/>
    </source>
</evidence>
<dbReference type="InterPro" id="IPR052206">
    <property type="entry name" value="Retinol_saturase"/>
</dbReference>
<dbReference type="GeneID" id="100922093"/>
<dbReference type="InParanoid" id="A0A7N4PQ79"/>
<evidence type="ECO:0000256" key="8">
    <source>
        <dbReference type="ARBA" id="ARBA00022824"/>
    </source>
</evidence>
<evidence type="ECO:0000256" key="16">
    <source>
        <dbReference type="ARBA" id="ARBA00041141"/>
    </source>
</evidence>
<dbReference type="GO" id="GO:0051786">
    <property type="term" value="F:all-trans-retinol 13,14-reductase activity"/>
    <property type="evidence" value="ECO:0007669"/>
    <property type="project" value="UniProtKB-EC"/>
</dbReference>
<name>A0A7N4PQ79_SARHA</name>
<organism evidence="19 20">
    <name type="scientific">Sarcophilus harrisii</name>
    <name type="common">Tasmanian devil</name>
    <name type="synonym">Sarcophilus laniarius</name>
    <dbReference type="NCBI Taxonomy" id="9305"/>
    <lineage>
        <taxon>Eukaryota</taxon>
        <taxon>Metazoa</taxon>
        <taxon>Chordata</taxon>
        <taxon>Craniata</taxon>
        <taxon>Vertebrata</taxon>
        <taxon>Euteleostomi</taxon>
        <taxon>Mammalia</taxon>
        <taxon>Metatheria</taxon>
        <taxon>Dasyuromorphia</taxon>
        <taxon>Dasyuridae</taxon>
        <taxon>Sarcophilus</taxon>
    </lineage>
</organism>
<dbReference type="GO" id="GO:0005789">
    <property type="term" value="C:endoplasmic reticulum membrane"/>
    <property type="evidence" value="ECO:0007669"/>
    <property type="project" value="UniProtKB-SubCell"/>
</dbReference>
<evidence type="ECO:0000256" key="11">
    <source>
        <dbReference type="ARBA" id="ARBA00023002"/>
    </source>
</evidence>
<dbReference type="Proteomes" id="UP000007648">
    <property type="component" value="Unassembled WGS sequence"/>
</dbReference>
<evidence type="ECO:0000256" key="14">
    <source>
        <dbReference type="ARBA" id="ARBA00023136"/>
    </source>
</evidence>
<sequence length="645" mass="70720">MARGLRGAAPPPSAASTPGAAGPPEPEAASLAWLWAAAGLAAGLLLLMAELRRLVLGRRWDGPNPFAEDVRRPPRALVTDQEARRRVLEQAFSETPVPDQLDAVVIGSGVGGLAVAAVLAKAGKRVLVLEQHTMAGVCCHTFGHDGLEFDTGIHYAGQLKKGSFCRFFLDQISEGQLDWVYLGSPFDIVVLEGSRNRREFPMYSGEKAYVQGLKEKFPNEEAAIDKYMKMVKEVAKGTLHMVLLKMIPLPLVRLLDSLGLLAFFSPFLKAVTQSLEEVLSQLPASQDLKAVLSYICPIYGVIPKNASFSIYALLINHLLDGAFYPRGGSSEIAFHIIPVIQRAGGAVLTSATVKGVLLDSVGRACGVRVEKDRRLVNIFSPIVISSARIFDTYEHLLPEEARCLPGIQSQLGRVQRGPFTLCLFICLRGSKKKLGLEANNCYVYFDTDTDHAMERYLSLSKDQAAAHIPYFLVTSASAKDPMWKDRFPDQSTLMMMLPARHEWFEESKDEPQGKRGSDYEAVKESFVEASMSVLMKLYPQLEGKVHNVSVGNPLSHQFFLAAPGGEPYGAGPDLSRLQPRVMAMMRAQSPIPNLYLTGQDVFTYGLFGALHGALLCSSTILQRNVHLDLLRLHSRISAALPKMTN</sequence>
<evidence type="ECO:0000256" key="18">
    <source>
        <dbReference type="SAM" id="MobiDB-lite"/>
    </source>
</evidence>
<reference evidence="19" key="2">
    <citation type="submission" date="2025-08" db="UniProtKB">
        <authorList>
            <consortium name="Ensembl"/>
        </authorList>
    </citation>
    <scope>IDENTIFICATION</scope>
</reference>
<keyword evidence="9" id="KW-0274">FAD</keyword>
<dbReference type="OrthoDB" id="38045at2759"/>
<evidence type="ECO:0000256" key="2">
    <source>
        <dbReference type="ARBA" id="ARBA00001937"/>
    </source>
</evidence>
<reference evidence="19 20" key="1">
    <citation type="journal article" date="2011" name="Proc. Natl. Acad. Sci. U.S.A.">
        <title>Genetic diversity and population structure of the endangered marsupial Sarcophilus harrisii (Tasmanian devil).</title>
        <authorList>
            <person name="Miller W."/>
            <person name="Hayes V.M."/>
            <person name="Ratan A."/>
            <person name="Petersen D.C."/>
            <person name="Wittekindt N.E."/>
            <person name="Miller J."/>
            <person name="Walenz B."/>
            <person name="Knight J."/>
            <person name="Qi J."/>
            <person name="Zhao F."/>
            <person name="Wang Q."/>
            <person name="Bedoya-Reina O.C."/>
            <person name="Katiyar N."/>
            <person name="Tomsho L.P."/>
            <person name="Kasson L.M."/>
            <person name="Hardie R.A."/>
            <person name="Woodbridge P."/>
            <person name="Tindall E.A."/>
            <person name="Bertelsen M.F."/>
            <person name="Dixon D."/>
            <person name="Pyecroft S."/>
            <person name="Helgen K.M."/>
            <person name="Lesk A.M."/>
            <person name="Pringle T.H."/>
            <person name="Patterson N."/>
            <person name="Zhang Y."/>
            <person name="Kreiss A."/>
            <person name="Woods G.M."/>
            <person name="Jones M.E."/>
            <person name="Schuster S.C."/>
        </authorList>
    </citation>
    <scope>NUCLEOTIDE SEQUENCE [LARGE SCALE GENOMIC DNA]</scope>
</reference>
<keyword evidence="13" id="KW-0443">Lipid metabolism</keyword>
<dbReference type="PANTHER" id="PTHR46091:SF1">
    <property type="entry name" value="ALL-TRANS-RETINOL 13,14-REDUCTASE"/>
    <property type="match status" value="1"/>
</dbReference>
<dbReference type="SUPFAM" id="SSF51905">
    <property type="entry name" value="FAD/NAD(P)-binding domain"/>
    <property type="match status" value="1"/>
</dbReference>
<evidence type="ECO:0000256" key="12">
    <source>
        <dbReference type="ARBA" id="ARBA00023027"/>
    </source>
</evidence>
<dbReference type="RefSeq" id="XP_031805622.1">
    <property type="nucleotide sequence ID" value="XM_031949762.1"/>
</dbReference>
<evidence type="ECO:0000313" key="20">
    <source>
        <dbReference type="Proteomes" id="UP000007648"/>
    </source>
</evidence>
<dbReference type="EC" id="1.3.99.23" evidence="15"/>
<feature type="compositionally biased region" description="Low complexity" evidence="18">
    <location>
        <begin position="1"/>
        <end position="20"/>
    </location>
</feature>
<keyword evidence="7" id="KW-0732">Signal</keyword>
<keyword evidence="6" id="KW-0285">Flavoprotein</keyword>
<comment type="subcellular location">
    <subcellularLocation>
        <location evidence="4">Endoplasmic reticulum membrane</location>
        <topology evidence="4">Peripheral membrane protein</topology>
    </subcellularLocation>
</comment>
<dbReference type="FunCoup" id="A0A7N4PQ79">
    <property type="interactions" value="516"/>
</dbReference>
<proteinExistence type="inferred from homology"/>
<evidence type="ECO:0000313" key="19">
    <source>
        <dbReference type="Ensembl" id="ENSSHAP00000041020.1"/>
    </source>
</evidence>
<keyword evidence="10" id="KW-0521">NADP</keyword>
<feature type="region of interest" description="Disordered" evidence="18">
    <location>
        <begin position="1"/>
        <end position="23"/>
    </location>
</feature>